<feature type="compositionally biased region" description="Basic and acidic residues" evidence="4">
    <location>
        <begin position="318"/>
        <end position="329"/>
    </location>
</feature>
<feature type="compositionally biased region" description="Acidic residues" evidence="4">
    <location>
        <begin position="397"/>
        <end position="413"/>
    </location>
</feature>
<dbReference type="Pfam" id="PF00018">
    <property type="entry name" value="SH3_1"/>
    <property type="match status" value="1"/>
</dbReference>
<feature type="region of interest" description="Disordered" evidence="4">
    <location>
        <begin position="1"/>
        <end position="21"/>
    </location>
</feature>
<organism evidence="6 7">
    <name type="scientific">Rotaria sordida</name>
    <dbReference type="NCBI Taxonomy" id="392033"/>
    <lineage>
        <taxon>Eukaryota</taxon>
        <taxon>Metazoa</taxon>
        <taxon>Spiralia</taxon>
        <taxon>Gnathifera</taxon>
        <taxon>Rotifera</taxon>
        <taxon>Eurotatoria</taxon>
        <taxon>Bdelloidea</taxon>
        <taxon>Philodinida</taxon>
        <taxon>Philodinidae</taxon>
        <taxon>Rotaria</taxon>
    </lineage>
</organism>
<evidence type="ECO:0000256" key="4">
    <source>
        <dbReference type="SAM" id="MobiDB-lite"/>
    </source>
</evidence>
<evidence type="ECO:0000256" key="2">
    <source>
        <dbReference type="PROSITE-ProRule" id="PRU00192"/>
    </source>
</evidence>
<keyword evidence="1 2" id="KW-0728">SH3 domain</keyword>
<feature type="compositionally biased region" description="Acidic residues" evidence="4">
    <location>
        <begin position="234"/>
        <end position="255"/>
    </location>
</feature>
<sequence>MAAPTGGISALLGPLAPPSADTAPAAAAAAVTSPSGKSIAQLMNEVDQLKKDVDNAKKTLEKIDTGRKKAAANRDRSVEGRTQIRDLNERVTNLQKQIDSMTKDTDPNVPTKQFEKTKKNALKTLTNLSKDLNHADKHLERATGTIPVTSGSTADLQTTATPADAQPIAAPRATTEKETTTGVGALIRKLPFGSKKKSSPKQSLDTTTPTAPTTSQPIDKTIDTVQEKTKDAVESDDEDEDEDEEDEEDESDEDVVLDKKKESKTSPSQLTKKTEPIIPSRKKIEVSDDESDASDDEDDDAANDDRRLLNELKSQTLTDEHDKDLPSHDRRSRSPATPRSSKKIPEIKTDLAPSSSPKIKKTTAVIPPPPPPASRRKTQSPKGRPEPSITKKKRDDESEEDEEEDSYFEEEEEELRHLREPDDREEEISDHDYDEQEEEPTVVNAYVQELRTNKYPPGTQFLVTQNFTGEQTGDLTVRKDDIVTLVEQRSDDWWLFKNIQTQKEGLVPINLIQLLSKQQIRRRIKPSTSAITLVAAFKDKNNIPAGFISSDLAELSQIEEYQLWRSLVPKMTESNLAFVDLYWRTDRDRLQVQQVTHQKVLTLKECVKIPRAKGDQIRVLDRCVRVCLFDGVDIISNIHTIRALIPSKVDDRDLTEDWHFVRNDINTLNDEQPELLIRSNVPISGRHLKLLIELSQWCQSTVTQEKCEIGCGWSMVSIDDDEPPLITNTKGYNELLKGGHIDETNVLLDPQYKVLRSDGISGMIDRFKRARIKFSIESREDDIDLLYDNLPTQSIIIPINLIRPVVFFRNELAYQLHERHHPTGLSTTPISSIFLSTFLQSLLQPDLIYTLNRLYRLRKDRYLPSSSSLQQQRKLFINTYELFTYPLLQYRQLPLYDFHDKITLNERRHLINNTIKRLLPRKKKPGDDILSLLLDPTLTDKWTPFTTDEIGFTLERYIHDFTNDIVA</sequence>
<evidence type="ECO:0000313" key="6">
    <source>
        <dbReference type="EMBL" id="CAF1097579.1"/>
    </source>
</evidence>
<dbReference type="AlphaFoldDB" id="A0A814NWK8"/>
<evidence type="ECO:0000256" key="3">
    <source>
        <dbReference type="SAM" id="Coils"/>
    </source>
</evidence>
<dbReference type="InterPro" id="IPR039687">
    <property type="entry name" value="NPHP1"/>
</dbReference>
<feature type="compositionally biased region" description="Polar residues" evidence="4">
    <location>
        <begin position="146"/>
        <end position="161"/>
    </location>
</feature>
<reference evidence="6" key="1">
    <citation type="submission" date="2021-02" db="EMBL/GenBank/DDBJ databases">
        <authorList>
            <person name="Nowell W R."/>
        </authorList>
    </citation>
    <scope>NUCLEOTIDE SEQUENCE</scope>
</reference>
<dbReference type="GO" id="GO:0090251">
    <property type="term" value="P:protein localization involved in establishment of planar polarity"/>
    <property type="evidence" value="ECO:0007669"/>
    <property type="project" value="TreeGrafter"/>
</dbReference>
<evidence type="ECO:0000313" key="7">
    <source>
        <dbReference type="Proteomes" id="UP000663864"/>
    </source>
</evidence>
<dbReference type="PROSITE" id="PS50002">
    <property type="entry name" value="SH3"/>
    <property type="match status" value="1"/>
</dbReference>
<accession>A0A814NWK8</accession>
<feature type="compositionally biased region" description="Acidic residues" evidence="4">
    <location>
        <begin position="423"/>
        <end position="440"/>
    </location>
</feature>
<dbReference type="Gene3D" id="2.30.30.40">
    <property type="entry name" value="SH3 Domains"/>
    <property type="match status" value="1"/>
</dbReference>
<dbReference type="PANTHER" id="PTHR15176">
    <property type="entry name" value="NEPHROCYSTIN"/>
    <property type="match status" value="1"/>
</dbReference>
<comment type="caution">
    <text evidence="6">The sequence shown here is derived from an EMBL/GenBank/DDBJ whole genome shotgun (WGS) entry which is preliminary data.</text>
</comment>
<name>A0A814NWK8_9BILA</name>
<feature type="compositionally biased region" description="Basic and acidic residues" evidence="4">
    <location>
        <begin position="220"/>
        <end position="233"/>
    </location>
</feature>
<feature type="region of interest" description="Disordered" evidence="4">
    <location>
        <begin position="146"/>
        <end position="441"/>
    </location>
</feature>
<evidence type="ECO:0000256" key="1">
    <source>
        <dbReference type="ARBA" id="ARBA00022443"/>
    </source>
</evidence>
<dbReference type="PANTHER" id="PTHR15176:SF1">
    <property type="entry name" value="NEPHROCYSTIN-1"/>
    <property type="match status" value="1"/>
</dbReference>
<dbReference type="InterPro" id="IPR001452">
    <property type="entry name" value="SH3_domain"/>
</dbReference>
<dbReference type="InterPro" id="IPR036028">
    <property type="entry name" value="SH3-like_dom_sf"/>
</dbReference>
<dbReference type="GO" id="GO:0005737">
    <property type="term" value="C:cytoplasm"/>
    <property type="evidence" value="ECO:0007669"/>
    <property type="project" value="TreeGrafter"/>
</dbReference>
<feature type="coiled-coil region" evidence="3">
    <location>
        <begin position="39"/>
        <end position="104"/>
    </location>
</feature>
<keyword evidence="3" id="KW-0175">Coiled coil</keyword>
<proteinExistence type="predicted"/>
<dbReference type="SMART" id="SM00326">
    <property type="entry name" value="SH3"/>
    <property type="match status" value="1"/>
</dbReference>
<dbReference type="GO" id="GO:0005929">
    <property type="term" value="C:cilium"/>
    <property type="evidence" value="ECO:0007669"/>
    <property type="project" value="TreeGrafter"/>
</dbReference>
<dbReference type="EMBL" id="CAJNOT010000864">
    <property type="protein sequence ID" value="CAF1097579.1"/>
    <property type="molecule type" value="Genomic_DNA"/>
</dbReference>
<evidence type="ECO:0000259" key="5">
    <source>
        <dbReference type="PROSITE" id="PS50002"/>
    </source>
</evidence>
<dbReference type="SUPFAM" id="SSF50044">
    <property type="entry name" value="SH3-domain"/>
    <property type="match status" value="1"/>
</dbReference>
<feature type="domain" description="SH3" evidence="5">
    <location>
        <begin position="456"/>
        <end position="517"/>
    </location>
</feature>
<feature type="compositionally biased region" description="Acidic residues" evidence="4">
    <location>
        <begin position="287"/>
        <end position="302"/>
    </location>
</feature>
<gene>
    <name evidence="6" type="ORF">ZHD862_LOCUS17419</name>
</gene>
<protein>
    <recommendedName>
        <fullName evidence="5">SH3 domain-containing protein</fullName>
    </recommendedName>
</protein>
<dbReference type="Proteomes" id="UP000663864">
    <property type="component" value="Unassembled WGS sequence"/>
</dbReference>